<protein>
    <submittedName>
        <fullName evidence="1">Uncharacterized protein</fullName>
    </submittedName>
</protein>
<reference evidence="1 2" key="1">
    <citation type="journal article" date="2018" name="Gigascience">
        <title>Genomes of trombidid mites reveal novel predicted allergens and laterally-transferred genes associated with secondary metabolism.</title>
        <authorList>
            <person name="Dong X."/>
            <person name="Chaisiri K."/>
            <person name="Xia D."/>
            <person name="Armstrong S.D."/>
            <person name="Fang Y."/>
            <person name="Donnelly M.J."/>
            <person name="Kadowaki T."/>
            <person name="McGarry J.W."/>
            <person name="Darby A.C."/>
            <person name="Makepeace B.L."/>
        </authorList>
    </citation>
    <scope>NUCLEOTIDE SEQUENCE [LARGE SCALE GENOMIC DNA]</scope>
    <source>
        <strain evidence="1">UoL-UT</strain>
    </source>
</reference>
<sequence>MEVWIRKT</sequence>
<accession>A0A443SG52</accession>
<organism evidence="1 2">
    <name type="scientific">Leptotrombidium deliense</name>
    <dbReference type="NCBI Taxonomy" id="299467"/>
    <lineage>
        <taxon>Eukaryota</taxon>
        <taxon>Metazoa</taxon>
        <taxon>Ecdysozoa</taxon>
        <taxon>Arthropoda</taxon>
        <taxon>Chelicerata</taxon>
        <taxon>Arachnida</taxon>
        <taxon>Acari</taxon>
        <taxon>Acariformes</taxon>
        <taxon>Trombidiformes</taxon>
        <taxon>Prostigmata</taxon>
        <taxon>Anystina</taxon>
        <taxon>Parasitengona</taxon>
        <taxon>Trombiculoidea</taxon>
        <taxon>Trombiculidae</taxon>
        <taxon>Leptotrombidium</taxon>
    </lineage>
</organism>
<gene>
    <name evidence="1" type="ORF">B4U80_05615</name>
</gene>
<feature type="non-terminal residue" evidence="1">
    <location>
        <position position="8"/>
    </location>
</feature>
<keyword evidence="2" id="KW-1185">Reference proteome</keyword>
<proteinExistence type="predicted"/>
<evidence type="ECO:0000313" key="2">
    <source>
        <dbReference type="Proteomes" id="UP000288716"/>
    </source>
</evidence>
<comment type="caution">
    <text evidence="1">The sequence shown here is derived from an EMBL/GenBank/DDBJ whole genome shotgun (WGS) entry which is preliminary data.</text>
</comment>
<dbReference type="Proteomes" id="UP000288716">
    <property type="component" value="Unassembled WGS sequence"/>
</dbReference>
<dbReference type="VEuPathDB" id="VectorBase:LDEU005568"/>
<name>A0A443SG52_9ACAR</name>
<evidence type="ECO:0000313" key="1">
    <source>
        <dbReference type="EMBL" id="RWS26472.1"/>
    </source>
</evidence>
<dbReference type="EMBL" id="NCKV01002727">
    <property type="protein sequence ID" value="RWS26472.1"/>
    <property type="molecule type" value="Genomic_DNA"/>
</dbReference>